<organism evidence="1 2">
    <name type="scientific">Campylobacter hepaticus</name>
    <dbReference type="NCBI Taxonomy" id="1813019"/>
    <lineage>
        <taxon>Bacteria</taxon>
        <taxon>Pseudomonadati</taxon>
        <taxon>Campylobacterota</taxon>
        <taxon>Epsilonproteobacteria</taxon>
        <taxon>Campylobacterales</taxon>
        <taxon>Campylobacteraceae</taxon>
        <taxon>Campylobacter</taxon>
    </lineage>
</organism>
<reference evidence="1 2" key="1">
    <citation type="submission" date="2018-08" db="EMBL/GenBank/DDBJ databases">
        <title>Survival mechanisms of Campylobacter hepaticus identified by genomic analysis and comparative transcriptomic analysis of in vivo and in vitro derived bacteria.</title>
        <authorList>
            <person name="Van T.T.H."/>
            <person name="Moore R.J."/>
        </authorList>
    </citation>
    <scope>NUCLEOTIDE SEQUENCE [LARGE SCALE GENOMIC DNA]</scope>
    <source>
        <strain evidence="1 2">54L</strain>
    </source>
</reference>
<gene>
    <name evidence="1" type="ORF">DZD40_07245</name>
</gene>
<dbReference type="Proteomes" id="UP000286095">
    <property type="component" value="Unassembled WGS sequence"/>
</dbReference>
<dbReference type="AlphaFoldDB" id="A0A424YYL5"/>
<comment type="caution">
    <text evidence="1">The sequence shown here is derived from an EMBL/GenBank/DDBJ whole genome shotgun (WGS) entry which is preliminary data.</text>
</comment>
<evidence type="ECO:0000313" key="1">
    <source>
        <dbReference type="EMBL" id="RQD86017.1"/>
    </source>
</evidence>
<evidence type="ECO:0000313" key="2">
    <source>
        <dbReference type="Proteomes" id="UP000286095"/>
    </source>
</evidence>
<protein>
    <submittedName>
        <fullName evidence="1">Autotransporter outer membrane beta-barrel domain-containing protein</fullName>
    </submittedName>
</protein>
<dbReference type="EMBL" id="QURW01000026">
    <property type="protein sequence ID" value="RQD86017.1"/>
    <property type="molecule type" value="Genomic_DNA"/>
</dbReference>
<proteinExistence type="predicted"/>
<accession>A0A424YYL5</accession>
<name>A0A424YYL5_9BACT</name>
<dbReference type="SUPFAM" id="SSF103515">
    <property type="entry name" value="Autotransporter"/>
    <property type="match status" value="1"/>
</dbReference>
<dbReference type="InterPro" id="IPR036709">
    <property type="entry name" value="Autotransporte_beta_dom_sf"/>
</dbReference>
<feature type="non-terminal residue" evidence="1">
    <location>
        <position position="1"/>
    </location>
</feature>
<sequence length="98" mass="11311">NLFSTKASFAYFKDWLPYLKTSIELGAKLYMNTTIHTKARFGTIKVEDEINLARIQRFANASLILPLNQSFIMSMNYNAQNSKDATTHTAYAQFSYLW</sequence>